<organism evidence="6 7">
    <name type="scientific">Caldimonas caldifontis</name>
    <dbReference type="NCBI Taxonomy" id="1452508"/>
    <lineage>
        <taxon>Bacteria</taxon>
        <taxon>Pseudomonadati</taxon>
        <taxon>Pseudomonadota</taxon>
        <taxon>Betaproteobacteria</taxon>
        <taxon>Burkholderiales</taxon>
        <taxon>Sphaerotilaceae</taxon>
        <taxon>Caldimonas</taxon>
    </lineage>
</organism>
<dbReference type="PANTHER" id="PTHR34298">
    <property type="entry name" value="SEGREGATION AND CONDENSATION PROTEIN B"/>
    <property type="match status" value="1"/>
</dbReference>
<sequence length="261" mass="28336">MNTQDAKRVLETALICAHQPLPLRDMRALFNDELGADTLRSLLDELARDWEGRGVELVAVSTGWRFQSRPEMRDYLDRLNPEKPPKYSRATMETLAIIAYRQPVTRGDIEDIRGVTVSSQIIKQLEDRGWIDAIGYREAPGRPALYATTKQFLDDLGLASLDQLPALEGGAAAEAVQALAMPQQSSLLDEIADLPEPDGPENASEADAAQAADTAADTQADPGAAETPEPSDDLLPAQPAQPADNLVNSSNDAETLPRHES</sequence>
<dbReference type="AlphaFoldDB" id="A0A2S5SY10"/>
<feature type="region of interest" description="Disordered" evidence="5">
    <location>
        <begin position="191"/>
        <end position="261"/>
    </location>
</feature>
<evidence type="ECO:0000313" key="6">
    <source>
        <dbReference type="EMBL" id="PPE67663.1"/>
    </source>
</evidence>
<dbReference type="PANTHER" id="PTHR34298:SF2">
    <property type="entry name" value="SEGREGATION AND CONDENSATION PROTEIN B"/>
    <property type="match status" value="1"/>
</dbReference>
<keyword evidence="7" id="KW-1185">Reference proteome</keyword>
<evidence type="ECO:0000313" key="7">
    <source>
        <dbReference type="Proteomes" id="UP000238605"/>
    </source>
</evidence>
<comment type="caution">
    <text evidence="6">The sequence shown here is derived from an EMBL/GenBank/DDBJ whole genome shotgun (WGS) entry which is preliminary data.</text>
</comment>
<dbReference type="OrthoDB" id="9806226at2"/>
<dbReference type="InterPro" id="IPR036388">
    <property type="entry name" value="WH-like_DNA-bd_sf"/>
</dbReference>
<dbReference type="Proteomes" id="UP000238605">
    <property type="component" value="Unassembled WGS sequence"/>
</dbReference>
<accession>A0A2S5SY10</accession>
<dbReference type="GO" id="GO:0051301">
    <property type="term" value="P:cell division"/>
    <property type="evidence" value="ECO:0007669"/>
    <property type="project" value="UniProtKB-KW"/>
</dbReference>
<dbReference type="Pfam" id="PF04079">
    <property type="entry name" value="SMC_ScpB"/>
    <property type="match status" value="1"/>
</dbReference>
<keyword evidence="1" id="KW-0963">Cytoplasm</keyword>
<dbReference type="Gene3D" id="1.10.10.10">
    <property type="entry name" value="Winged helix-like DNA-binding domain superfamily/Winged helix DNA-binding domain"/>
    <property type="match status" value="2"/>
</dbReference>
<dbReference type="GO" id="GO:0051304">
    <property type="term" value="P:chromosome separation"/>
    <property type="evidence" value="ECO:0007669"/>
    <property type="project" value="InterPro"/>
</dbReference>
<name>A0A2S5SY10_9BURK</name>
<evidence type="ECO:0000256" key="3">
    <source>
        <dbReference type="ARBA" id="ARBA00022829"/>
    </source>
</evidence>
<keyword evidence="2" id="KW-0132">Cell division</keyword>
<evidence type="ECO:0000256" key="2">
    <source>
        <dbReference type="ARBA" id="ARBA00022618"/>
    </source>
</evidence>
<protein>
    <submittedName>
        <fullName evidence="6">SMC-Scp complex subunit ScpB</fullName>
    </submittedName>
</protein>
<dbReference type="SUPFAM" id="SSF46785">
    <property type="entry name" value="Winged helix' DNA-binding domain"/>
    <property type="match status" value="2"/>
</dbReference>
<dbReference type="InterPro" id="IPR036390">
    <property type="entry name" value="WH_DNA-bd_sf"/>
</dbReference>
<feature type="compositionally biased region" description="Low complexity" evidence="5">
    <location>
        <begin position="206"/>
        <end position="225"/>
    </location>
</feature>
<dbReference type="InterPro" id="IPR005234">
    <property type="entry name" value="ScpB_csome_segregation"/>
</dbReference>
<dbReference type="RefSeq" id="WP_104300500.1">
    <property type="nucleotide sequence ID" value="NZ_PSNX01000002.1"/>
</dbReference>
<dbReference type="NCBIfam" id="TIGR00281">
    <property type="entry name" value="SMC-Scp complex subunit ScpB"/>
    <property type="match status" value="1"/>
</dbReference>
<proteinExistence type="predicted"/>
<keyword evidence="4" id="KW-0131">Cell cycle</keyword>
<evidence type="ECO:0000256" key="4">
    <source>
        <dbReference type="ARBA" id="ARBA00023306"/>
    </source>
</evidence>
<gene>
    <name evidence="6" type="primary">scpB</name>
    <name evidence="6" type="ORF">C1704_02005</name>
</gene>
<keyword evidence="3" id="KW-0159">Chromosome partition</keyword>
<dbReference type="EMBL" id="PSNX01000002">
    <property type="protein sequence ID" value="PPE67663.1"/>
    <property type="molecule type" value="Genomic_DNA"/>
</dbReference>
<evidence type="ECO:0000256" key="1">
    <source>
        <dbReference type="ARBA" id="ARBA00022490"/>
    </source>
</evidence>
<evidence type="ECO:0000256" key="5">
    <source>
        <dbReference type="SAM" id="MobiDB-lite"/>
    </source>
</evidence>
<reference evidence="6 7" key="1">
    <citation type="submission" date="2018-02" db="EMBL/GenBank/DDBJ databases">
        <title>Reclassifiation of [Polyangium] brachysporum DSM 7029 as Guopingzhaonella breviflexa gen. nov., sp. nov., a member of the family Comamonadaceae.</title>
        <authorList>
            <person name="Tang B."/>
        </authorList>
    </citation>
    <scope>NUCLEOTIDE SEQUENCE [LARGE SCALE GENOMIC DNA]</scope>
    <source>
        <strain evidence="6 7">BCRC 80649</strain>
    </source>
</reference>